<evidence type="ECO:0000259" key="1">
    <source>
        <dbReference type="Pfam" id="PF00535"/>
    </source>
</evidence>
<dbReference type="RefSeq" id="WP_192624378.1">
    <property type="nucleotide sequence ID" value="NZ_JADBGG010000025.1"/>
</dbReference>
<gene>
    <name evidence="2" type="ORF">H4684_003042</name>
</gene>
<accession>A0ABR9H778</accession>
<dbReference type="Gene3D" id="3.90.550.10">
    <property type="entry name" value="Spore Coat Polysaccharide Biosynthesis Protein SpsA, Chain A"/>
    <property type="match status" value="1"/>
</dbReference>
<dbReference type="EMBL" id="JADBGG010000025">
    <property type="protein sequence ID" value="MBE1426377.1"/>
    <property type="molecule type" value="Genomic_DNA"/>
</dbReference>
<dbReference type="Proteomes" id="UP000639010">
    <property type="component" value="Unassembled WGS sequence"/>
</dbReference>
<keyword evidence="3" id="KW-1185">Reference proteome</keyword>
<name>A0ABR9H778_9BACT</name>
<dbReference type="SUPFAM" id="SSF53448">
    <property type="entry name" value="Nucleotide-diphospho-sugar transferases"/>
    <property type="match status" value="1"/>
</dbReference>
<comment type="caution">
    <text evidence="2">The sequence shown here is derived from an EMBL/GenBank/DDBJ whole genome shotgun (WGS) entry which is preliminary data.</text>
</comment>
<dbReference type="InterPro" id="IPR001173">
    <property type="entry name" value="Glyco_trans_2-like"/>
</dbReference>
<evidence type="ECO:0000313" key="2">
    <source>
        <dbReference type="EMBL" id="MBE1426377.1"/>
    </source>
</evidence>
<organism evidence="2 3">
    <name type="scientific">Desulfomicrobium macestii</name>
    <dbReference type="NCBI Taxonomy" id="90731"/>
    <lineage>
        <taxon>Bacteria</taxon>
        <taxon>Pseudomonadati</taxon>
        <taxon>Thermodesulfobacteriota</taxon>
        <taxon>Desulfovibrionia</taxon>
        <taxon>Desulfovibrionales</taxon>
        <taxon>Desulfomicrobiaceae</taxon>
        <taxon>Desulfomicrobium</taxon>
    </lineage>
</organism>
<dbReference type="InterPro" id="IPR050834">
    <property type="entry name" value="Glycosyltransf_2"/>
</dbReference>
<protein>
    <submittedName>
        <fullName evidence="2">Glycosyltransferase involved in cell wall biosynthesis</fullName>
    </submittedName>
</protein>
<sequence>MLASSVRLAIITATFNTAEYLPRLIDSLKSQSDPDFIWIVADGGSTDETLALLRDAAKSLNVTVDTRSDFGIYDALNRSVRMADSDYYIVIGADDEFFPDAVAQYKVACRSTNADFVTALVEGAGRICGVRKRKWEWLYGPFAHVGCHAVGLAIRSSLHERFGYYSRSFPIAADQLFILEAIHGGATVCEQSFIAGKYYHGGFSGQDILGTLVEGFRVQVRVGHGLLLQLILLVARILKNWSRIKVWRA</sequence>
<dbReference type="InterPro" id="IPR029044">
    <property type="entry name" value="Nucleotide-diphossugar_trans"/>
</dbReference>
<dbReference type="Pfam" id="PF00535">
    <property type="entry name" value="Glycos_transf_2"/>
    <property type="match status" value="1"/>
</dbReference>
<reference evidence="2 3" key="1">
    <citation type="submission" date="2020-10" db="EMBL/GenBank/DDBJ databases">
        <title>Genomic Encyclopedia of Type Strains, Phase IV (KMG-IV): sequencing the most valuable type-strain genomes for metagenomic binning, comparative biology and taxonomic classification.</title>
        <authorList>
            <person name="Goeker M."/>
        </authorList>
    </citation>
    <scope>NUCLEOTIDE SEQUENCE [LARGE SCALE GENOMIC DNA]</scope>
    <source>
        <strain evidence="2 3">DSM 4194</strain>
    </source>
</reference>
<dbReference type="PANTHER" id="PTHR43685:SF2">
    <property type="entry name" value="GLYCOSYLTRANSFERASE 2-LIKE DOMAIN-CONTAINING PROTEIN"/>
    <property type="match status" value="1"/>
</dbReference>
<dbReference type="PANTHER" id="PTHR43685">
    <property type="entry name" value="GLYCOSYLTRANSFERASE"/>
    <property type="match status" value="1"/>
</dbReference>
<feature type="domain" description="Glycosyltransferase 2-like" evidence="1">
    <location>
        <begin position="10"/>
        <end position="120"/>
    </location>
</feature>
<proteinExistence type="predicted"/>
<evidence type="ECO:0000313" key="3">
    <source>
        <dbReference type="Proteomes" id="UP000639010"/>
    </source>
</evidence>